<dbReference type="Gene3D" id="3.30.750.80">
    <property type="entry name" value="RNA methyltransferase domain (HRMD) like"/>
    <property type="match status" value="1"/>
</dbReference>
<dbReference type="GO" id="GO:0003723">
    <property type="term" value="F:RNA binding"/>
    <property type="evidence" value="ECO:0007669"/>
    <property type="project" value="UniProtKB-UniRule"/>
</dbReference>
<dbReference type="InterPro" id="IPR054170">
    <property type="entry name" value="RlmL_1st"/>
</dbReference>
<dbReference type="Pfam" id="PF10672">
    <property type="entry name" value="Methyltrans_SAM"/>
    <property type="match status" value="1"/>
</dbReference>
<dbReference type="GO" id="GO:0070043">
    <property type="term" value="F:rRNA (guanine-N7-)-methyltransferase activity"/>
    <property type="evidence" value="ECO:0007669"/>
    <property type="project" value="UniProtKB-UniRule"/>
</dbReference>
<dbReference type="InterPro" id="IPR002052">
    <property type="entry name" value="DNA_methylase_N6_adenine_CS"/>
</dbReference>
<dbReference type="NCBIfam" id="NF008748">
    <property type="entry name" value="PRK11783.1"/>
    <property type="match status" value="1"/>
</dbReference>
<evidence type="ECO:0000256" key="3">
    <source>
        <dbReference type="ARBA" id="ARBA00022603"/>
    </source>
</evidence>
<comment type="catalytic activity">
    <reaction evidence="6">
        <text>guanosine(2445) in 23S rRNA + S-adenosyl-L-methionine = N(2)-methylguanosine(2445) in 23S rRNA + S-adenosyl-L-homocysteine + H(+)</text>
        <dbReference type="Rhea" id="RHEA:42740"/>
        <dbReference type="Rhea" id="RHEA-COMP:10215"/>
        <dbReference type="Rhea" id="RHEA-COMP:10216"/>
        <dbReference type="ChEBI" id="CHEBI:15378"/>
        <dbReference type="ChEBI" id="CHEBI:57856"/>
        <dbReference type="ChEBI" id="CHEBI:59789"/>
        <dbReference type="ChEBI" id="CHEBI:74269"/>
        <dbReference type="ChEBI" id="CHEBI:74481"/>
        <dbReference type="EC" id="2.1.1.173"/>
    </reaction>
</comment>
<evidence type="ECO:0000256" key="2">
    <source>
        <dbReference type="ARBA" id="ARBA00022552"/>
    </source>
</evidence>
<dbReference type="GO" id="GO:0005737">
    <property type="term" value="C:cytoplasm"/>
    <property type="evidence" value="ECO:0007669"/>
    <property type="project" value="UniProtKB-SubCell"/>
</dbReference>
<evidence type="ECO:0000256" key="1">
    <source>
        <dbReference type="ARBA" id="ARBA00022490"/>
    </source>
</evidence>
<keyword evidence="7" id="KW-0694">RNA-binding</keyword>
<keyword evidence="4 6" id="KW-0808">Transferase</keyword>
<dbReference type="PANTHER" id="PTHR47313">
    <property type="entry name" value="RIBOSOMAL RNA LARGE SUBUNIT METHYLTRANSFERASE K/L"/>
    <property type="match status" value="1"/>
</dbReference>
<dbReference type="EMBL" id="NRSD01000008">
    <property type="protein sequence ID" value="MBK1644887.1"/>
    <property type="molecule type" value="Genomic_DNA"/>
</dbReference>
<dbReference type="EC" id="2.1.1.173" evidence="6"/>
<name>A0A9X0WIR9_9GAMM</name>
<feature type="domain" description="THUMP" evidence="8">
    <location>
        <begin position="45"/>
        <end position="156"/>
    </location>
</feature>
<dbReference type="Gene3D" id="3.40.50.150">
    <property type="entry name" value="Vaccinia Virus protein VP39"/>
    <property type="match status" value="2"/>
</dbReference>
<dbReference type="InterPro" id="IPR053943">
    <property type="entry name" value="RlmKL-like_Mtase_CS"/>
</dbReference>
<evidence type="ECO:0000256" key="6">
    <source>
        <dbReference type="HAMAP-Rule" id="MF_01858"/>
    </source>
</evidence>
<dbReference type="AlphaFoldDB" id="A0A9X0WIR9"/>
<dbReference type="PROSITE" id="PS01261">
    <property type="entry name" value="UPF0020"/>
    <property type="match status" value="1"/>
</dbReference>
<evidence type="ECO:0000313" key="10">
    <source>
        <dbReference type="Proteomes" id="UP001138802"/>
    </source>
</evidence>
<sequence length="720" mass="80969">MSRYRFFASAPRHLGSLLADELSRLGLADSAETRGGARFVGDIEDAYRACLWSRVANRVLLPIAEFPVTGPDELYSGAREIPWEDHLAPDRTFAVQLDGQLEGVSHNPFGALRVKDAIADRFSARHGQRPSVDPHDPDLQIHVYAHQGLATVSIDLSGTSLHRRGYRGEGTAAPLKENLAAAILLRADWPRLAAAGAALLDPMCGSGTLVIEGALIAADIAPGLQRDRFGFLGWAQHDARAWTRLREEAQIRRTAGLARLGSLRGYDQDPRAIRIALDDLARAGLAGRAHFERRELTDCDPGRAEDRGLVVTNPPYGERLGRDSDLPRLYARLGSVLQERFTGWQAALFTASPELARHTHLRAHRIHQLYNGPIECRLLHFRIEPERIDSDKPRPLAPAQRGEGAIMLANRLKKNLKALKRWCRDEGIDCFRVYDSDLPEYAFALDLYSGEDGQRWGHVQEYAAPTSIDPARAHFRRREALSVIPDVCDLPEPHLFFKIRRQQKGLSQYERLAETRRFHAVKEGGLRFLVNFEDYLDTGLFLDHRNIRHRIGAAAPGKHVLNLFAYTGSATVYAARGGAVTTTSVDLSRTYLEWARRNLALNDIPTAGHRLIQADCLKWLQTTTDAHRYDLILLDPPSFSASKRMRETLDIQRDHVALIRATMRLLAPDGLLIFSNNLRRFRLNVDALADLEIEDISHATRPRDFARNPRIHQCWLIRHG</sequence>
<dbReference type="Proteomes" id="UP001138802">
    <property type="component" value="Unassembled WGS sequence"/>
</dbReference>
<dbReference type="SUPFAM" id="SSF53335">
    <property type="entry name" value="S-adenosyl-L-methionine-dependent methyltransferases"/>
    <property type="match status" value="2"/>
</dbReference>
<comment type="similarity">
    <text evidence="6">Belongs to the methyltransferase superfamily. RlmKL family.</text>
</comment>
<comment type="catalytic activity">
    <reaction evidence="6">
        <text>guanosine(2069) in 23S rRNA + S-adenosyl-L-methionine = N(2)-methylguanosine(2069) in 23S rRNA + S-adenosyl-L-homocysteine + H(+)</text>
        <dbReference type="Rhea" id="RHEA:43772"/>
        <dbReference type="Rhea" id="RHEA-COMP:10688"/>
        <dbReference type="Rhea" id="RHEA-COMP:10689"/>
        <dbReference type="ChEBI" id="CHEBI:15378"/>
        <dbReference type="ChEBI" id="CHEBI:57856"/>
        <dbReference type="ChEBI" id="CHEBI:59789"/>
        <dbReference type="ChEBI" id="CHEBI:74269"/>
        <dbReference type="ChEBI" id="CHEBI:74481"/>
        <dbReference type="EC" id="2.1.1.264"/>
    </reaction>
</comment>
<evidence type="ECO:0000256" key="7">
    <source>
        <dbReference type="PROSITE-ProRule" id="PRU00529"/>
    </source>
</evidence>
<dbReference type="InterPro" id="IPR017244">
    <property type="entry name" value="23SrRNA_methyltr_KL"/>
</dbReference>
<dbReference type="InterPro" id="IPR004114">
    <property type="entry name" value="THUMP_dom"/>
</dbReference>
<dbReference type="Pfam" id="PF02926">
    <property type="entry name" value="THUMP"/>
    <property type="match status" value="1"/>
</dbReference>
<proteinExistence type="inferred from homology"/>
<evidence type="ECO:0000256" key="4">
    <source>
        <dbReference type="ARBA" id="ARBA00022679"/>
    </source>
</evidence>
<evidence type="ECO:0000259" key="8">
    <source>
        <dbReference type="PROSITE" id="PS51165"/>
    </source>
</evidence>
<dbReference type="CDD" id="cd02440">
    <property type="entry name" value="AdoMet_MTases"/>
    <property type="match status" value="1"/>
</dbReference>
<dbReference type="SMART" id="SM00981">
    <property type="entry name" value="THUMP"/>
    <property type="match status" value="1"/>
</dbReference>
<comment type="caution">
    <text evidence="9">The sequence shown here is derived from an EMBL/GenBank/DDBJ whole genome shotgun (WGS) entry which is preliminary data.</text>
</comment>
<dbReference type="PANTHER" id="PTHR47313:SF1">
    <property type="entry name" value="RIBOSOMAL RNA LARGE SUBUNIT METHYLTRANSFERASE K_L"/>
    <property type="match status" value="1"/>
</dbReference>
<dbReference type="Gene3D" id="3.30.2130.30">
    <property type="match status" value="1"/>
</dbReference>
<dbReference type="PROSITE" id="PS51165">
    <property type="entry name" value="THUMP"/>
    <property type="match status" value="1"/>
</dbReference>
<dbReference type="InterPro" id="IPR000241">
    <property type="entry name" value="RlmKL-like_Mtase"/>
</dbReference>
<evidence type="ECO:0000313" key="9">
    <source>
        <dbReference type="EMBL" id="MBK1644887.1"/>
    </source>
</evidence>
<keyword evidence="3 6" id="KW-0489">Methyltransferase</keyword>
<dbReference type="PROSITE" id="PS00092">
    <property type="entry name" value="N6_MTASE"/>
    <property type="match status" value="1"/>
</dbReference>
<keyword evidence="1 6" id="KW-0963">Cytoplasm</keyword>
<dbReference type="Pfam" id="PF01170">
    <property type="entry name" value="UPF0020"/>
    <property type="match status" value="1"/>
</dbReference>
<keyword evidence="2 6" id="KW-0698">rRNA processing</keyword>
<dbReference type="InterPro" id="IPR029063">
    <property type="entry name" value="SAM-dependent_MTases_sf"/>
</dbReference>
<dbReference type="HAMAP" id="MF_01858">
    <property type="entry name" value="23SrRNA_methyltr_KL"/>
    <property type="match status" value="1"/>
</dbReference>
<dbReference type="CDD" id="cd11715">
    <property type="entry name" value="THUMP_AdoMetMT"/>
    <property type="match status" value="1"/>
</dbReference>
<accession>A0A9X0WIR9</accession>
<dbReference type="EC" id="2.1.1.264" evidence="6"/>
<keyword evidence="10" id="KW-1185">Reference proteome</keyword>
<evidence type="ECO:0000256" key="5">
    <source>
        <dbReference type="ARBA" id="ARBA00022691"/>
    </source>
</evidence>
<dbReference type="Pfam" id="PF22020">
    <property type="entry name" value="RlmL_1st"/>
    <property type="match status" value="1"/>
</dbReference>
<comment type="function">
    <text evidence="6">Specifically methylates the guanine in position 2445 (m2G2445) and the guanine in position 2069 (m7G2069) of 23S rRNA.</text>
</comment>
<protein>
    <recommendedName>
        <fullName evidence="6">Ribosomal RNA large subunit methyltransferase K/L</fullName>
    </recommendedName>
    <domain>
        <recommendedName>
            <fullName evidence="6">23S rRNA m2G2445 methyltransferase</fullName>
            <ecNumber evidence="6">2.1.1.173</ecNumber>
        </recommendedName>
        <alternativeName>
            <fullName evidence="6">rRNA (guanine-N(2)-)-methyltransferase RlmL</fullName>
        </alternativeName>
    </domain>
    <domain>
        <recommendedName>
            <fullName evidence="6">23S rRNA m7G2069 methyltransferase</fullName>
            <ecNumber evidence="6">2.1.1.264</ecNumber>
        </recommendedName>
        <alternativeName>
            <fullName evidence="6">rRNA (guanine-N(7)-)-methyltransferase RlmK</fullName>
        </alternativeName>
    </domain>
</protein>
<gene>
    <name evidence="6" type="primary">rlmL</name>
    <name evidence="9" type="ORF">CKO25_09540</name>
</gene>
<dbReference type="InterPro" id="IPR019614">
    <property type="entry name" value="SAM-dep_methyl-trfase"/>
</dbReference>
<reference evidence="9 10" key="1">
    <citation type="journal article" date="2020" name="Microorganisms">
        <title>Osmotic Adaptation and Compatible Solute Biosynthesis of Phototrophic Bacteria as Revealed from Genome Analyses.</title>
        <authorList>
            <person name="Imhoff J.F."/>
            <person name="Rahn T."/>
            <person name="Kunzel S."/>
            <person name="Keller A."/>
            <person name="Neulinger S.C."/>
        </authorList>
    </citation>
    <scope>NUCLEOTIDE SEQUENCE [LARGE SCALE GENOMIC DNA]</scope>
    <source>
        <strain evidence="9 10">DSM 21303</strain>
    </source>
</reference>
<keyword evidence="5 6" id="KW-0949">S-adenosyl-L-methionine</keyword>
<comment type="subcellular location">
    <subcellularLocation>
        <location evidence="6">Cytoplasm</location>
    </subcellularLocation>
</comment>
<dbReference type="PIRSF" id="PIRSF037618">
    <property type="entry name" value="RNA_Mtase_bacteria_prd"/>
    <property type="match status" value="1"/>
</dbReference>
<dbReference type="GO" id="GO:0052915">
    <property type="term" value="F:23S rRNA (guanine(2445)-N(2))-methyltransferase activity"/>
    <property type="evidence" value="ECO:0007669"/>
    <property type="project" value="UniProtKB-UniRule"/>
</dbReference>
<dbReference type="RefSeq" id="WP_200387694.1">
    <property type="nucleotide sequence ID" value="NZ_NRSD01000008.1"/>
</dbReference>
<organism evidence="9 10">
    <name type="scientific">Thiocapsa imhoffii</name>
    <dbReference type="NCBI Taxonomy" id="382777"/>
    <lineage>
        <taxon>Bacteria</taxon>
        <taxon>Pseudomonadati</taxon>
        <taxon>Pseudomonadota</taxon>
        <taxon>Gammaproteobacteria</taxon>
        <taxon>Chromatiales</taxon>
        <taxon>Chromatiaceae</taxon>
        <taxon>Thiocapsa</taxon>
    </lineage>
</organism>